<dbReference type="KEGG" id="bbae:FRD01_02575"/>
<proteinExistence type="predicted"/>
<name>A0A5B8XLZ2_9DELT</name>
<reference evidence="1 2" key="1">
    <citation type="submission" date="2019-08" db="EMBL/GenBank/DDBJ databases">
        <authorList>
            <person name="Liang Q."/>
        </authorList>
    </citation>
    <scope>NUCLEOTIDE SEQUENCE [LARGE SCALE GENOMIC DNA]</scope>
    <source>
        <strain evidence="1 2">V1718</strain>
    </source>
</reference>
<organism evidence="1 2">
    <name type="scientific">Microvenator marinus</name>
    <dbReference type="NCBI Taxonomy" id="2600177"/>
    <lineage>
        <taxon>Bacteria</taxon>
        <taxon>Deltaproteobacteria</taxon>
        <taxon>Bradymonadales</taxon>
        <taxon>Microvenatoraceae</taxon>
        <taxon>Microvenator</taxon>
    </lineage>
</organism>
<protein>
    <recommendedName>
        <fullName evidence="3">Terminase small subunit</fullName>
    </recommendedName>
</protein>
<accession>A0A5B8XLZ2</accession>
<sequence>MGKQRTKKKHAFLTHYKQHGSVTRAAEAAGYAQPGPCYRYLKTGDDGEYLDPIVRSMLGTPEPEEPEQVTLPSNVLKLVPKADREVTPTIEGVQALLWSIANDQLTAAGPRVQAASILLKDLRETVEEEYESPEDIVEDIRRALYVPR</sequence>
<dbReference type="AlphaFoldDB" id="A0A5B8XLZ2"/>
<dbReference type="Proteomes" id="UP000321595">
    <property type="component" value="Chromosome"/>
</dbReference>
<evidence type="ECO:0008006" key="3">
    <source>
        <dbReference type="Google" id="ProtNLM"/>
    </source>
</evidence>
<dbReference type="RefSeq" id="WP_146957365.1">
    <property type="nucleotide sequence ID" value="NZ_CP042467.1"/>
</dbReference>
<dbReference type="EMBL" id="CP042467">
    <property type="protein sequence ID" value="QED26161.1"/>
    <property type="molecule type" value="Genomic_DNA"/>
</dbReference>
<evidence type="ECO:0000313" key="2">
    <source>
        <dbReference type="Proteomes" id="UP000321595"/>
    </source>
</evidence>
<gene>
    <name evidence="1" type="ORF">FRD01_02575</name>
</gene>
<evidence type="ECO:0000313" key="1">
    <source>
        <dbReference type="EMBL" id="QED26161.1"/>
    </source>
</evidence>
<keyword evidence="2" id="KW-1185">Reference proteome</keyword>